<sequence length="103" mass="11694">MSTVPSYGADSWNASRRWLHEEETPMSHPSIETCIRTNLATYFADLGDTEPGALYDMVVKAVERPLLDEVMQRAGHNQSRAAQWLGLNRNTLRKKLLEHGLIE</sequence>
<proteinExistence type="predicted"/>
<dbReference type="InterPro" id="IPR050207">
    <property type="entry name" value="Trans_regulatory_Fis"/>
</dbReference>
<dbReference type="GO" id="GO:0043565">
    <property type="term" value="F:sequence-specific DNA binding"/>
    <property type="evidence" value="ECO:0007669"/>
    <property type="project" value="InterPro"/>
</dbReference>
<dbReference type="InterPro" id="IPR009057">
    <property type="entry name" value="Homeodomain-like_sf"/>
</dbReference>
<dbReference type="PRINTS" id="PR01590">
    <property type="entry name" value="HTHFIS"/>
</dbReference>
<feature type="domain" description="DNA binding HTH" evidence="1">
    <location>
        <begin position="60"/>
        <end position="98"/>
    </location>
</feature>
<evidence type="ECO:0000313" key="2">
    <source>
        <dbReference type="EMBL" id="RPE67648.1"/>
    </source>
</evidence>
<dbReference type="Pfam" id="PF02954">
    <property type="entry name" value="HTH_8"/>
    <property type="match status" value="1"/>
</dbReference>
<comment type="caution">
    <text evidence="2">The sequence shown here is derived from an EMBL/GenBank/DDBJ whole genome shotgun (WGS) entry which is preliminary data.</text>
</comment>
<reference evidence="2 3" key="1">
    <citation type="submission" date="2018-11" db="EMBL/GenBank/DDBJ databases">
        <title>Genomic Encyclopedia of Type Strains, Phase IV (KMG-IV): sequencing the most valuable type-strain genomes for metagenomic binning, comparative biology and taxonomic classification.</title>
        <authorList>
            <person name="Goeker M."/>
        </authorList>
    </citation>
    <scope>NUCLEOTIDE SEQUENCE [LARGE SCALE GENOMIC DNA]</scope>
    <source>
        <strain evidence="2 3">DSM 101684</strain>
    </source>
</reference>
<gene>
    <name evidence="2" type="ORF">EDC62_1528</name>
</gene>
<dbReference type="Proteomes" id="UP000272193">
    <property type="component" value="Unassembled WGS sequence"/>
</dbReference>
<dbReference type="AlphaFoldDB" id="A0A3N4UCU0"/>
<dbReference type="SUPFAM" id="SSF46689">
    <property type="entry name" value="Homeodomain-like"/>
    <property type="match status" value="1"/>
</dbReference>
<evidence type="ECO:0000313" key="3">
    <source>
        <dbReference type="Proteomes" id="UP000272193"/>
    </source>
</evidence>
<evidence type="ECO:0000259" key="1">
    <source>
        <dbReference type="Pfam" id="PF02954"/>
    </source>
</evidence>
<protein>
    <submittedName>
        <fullName evidence="2">Fis family transcriptional regulator</fullName>
    </submittedName>
</protein>
<name>A0A3N4UCU0_9BURK</name>
<dbReference type="InterPro" id="IPR002197">
    <property type="entry name" value="HTH_Fis"/>
</dbReference>
<accession>A0A3N4UCU0</accession>
<keyword evidence="3" id="KW-1185">Reference proteome</keyword>
<dbReference type="PANTHER" id="PTHR47918:SF1">
    <property type="entry name" value="DNA-BINDING PROTEIN FIS"/>
    <property type="match status" value="1"/>
</dbReference>
<organism evidence="2 3">
    <name type="scientific">Tibeticola sediminis</name>
    <dbReference type="NCBI Taxonomy" id="1917811"/>
    <lineage>
        <taxon>Bacteria</taxon>
        <taxon>Pseudomonadati</taxon>
        <taxon>Pseudomonadota</taxon>
        <taxon>Betaproteobacteria</taxon>
        <taxon>Burkholderiales</taxon>
        <taxon>Comamonadaceae</taxon>
        <taxon>Tibeticola</taxon>
    </lineage>
</organism>
<dbReference type="PANTHER" id="PTHR47918">
    <property type="entry name" value="DNA-BINDING PROTEIN FIS"/>
    <property type="match status" value="1"/>
</dbReference>
<dbReference type="EMBL" id="RKQL01000003">
    <property type="protein sequence ID" value="RPE67648.1"/>
    <property type="molecule type" value="Genomic_DNA"/>
</dbReference>
<dbReference type="Gene3D" id="1.10.10.60">
    <property type="entry name" value="Homeodomain-like"/>
    <property type="match status" value="1"/>
</dbReference>